<keyword evidence="3" id="KW-1185">Reference proteome</keyword>
<accession>A0A3S5C1E9</accession>
<evidence type="ECO:0000256" key="1">
    <source>
        <dbReference type="SAM" id="Phobius"/>
    </source>
</evidence>
<keyword evidence="1" id="KW-0472">Membrane</keyword>
<feature type="transmembrane region" description="Helical" evidence="1">
    <location>
        <begin position="51"/>
        <end position="80"/>
    </location>
</feature>
<evidence type="ECO:0000313" key="3">
    <source>
        <dbReference type="Proteomes" id="UP000784294"/>
    </source>
</evidence>
<name>A0A3S5C1E9_9PLAT</name>
<evidence type="ECO:0000313" key="2">
    <source>
        <dbReference type="EMBL" id="VEL29062.1"/>
    </source>
</evidence>
<dbReference type="Proteomes" id="UP000784294">
    <property type="component" value="Unassembled WGS sequence"/>
</dbReference>
<dbReference type="AlphaFoldDB" id="A0A3S5C1E9"/>
<keyword evidence="1" id="KW-1133">Transmembrane helix</keyword>
<reference evidence="2" key="1">
    <citation type="submission" date="2018-11" db="EMBL/GenBank/DDBJ databases">
        <authorList>
            <consortium name="Pathogen Informatics"/>
        </authorList>
    </citation>
    <scope>NUCLEOTIDE SEQUENCE</scope>
</reference>
<keyword evidence="1" id="KW-0812">Transmembrane</keyword>
<dbReference type="EMBL" id="CAAALY010099973">
    <property type="protein sequence ID" value="VEL29062.1"/>
    <property type="molecule type" value="Genomic_DNA"/>
</dbReference>
<proteinExistence type="predicted"/>
<gene>
    <name evidence="2" type="ORF">PXEA_LOCUS22502</name>
</gene>
<comment type="caution">
    <text evidence="2">The sequence shown here is derived from an EMBL/GenBank/DDBJ whole genome shotgun (WGS) entry which is preliminary data.</text>
</comment>
<protein>
    <submittedName>
        <fullName evidence="2">Uncharacterized protein</fullName>
    </submittedName>
</protein>
<sequence>MHQLDYYNNKEVFMIDLPISAYVKRAFIHASVYMQYGASWLLGKVKTQTRVLVTIGFFISCVKISSILFIITLLIIPIILISAIGMIGISSNLMGCTITSTLIAFITVAPSQDYGQQGEPNTCGYLRLGTLLHSVSHTRRHTHPDKHGHAVKAHK</sequence>
<organism evidence="2 3">
    <name type="scientific">Protopolystoma xenopodis</name>
    <dbReference type="NCBI Taxonomy" id="117903"/>
    <lineage>
        <taxon>Eukaryota</taxon>
        <taxon>Metazoa</taxon>
        <taxon>Spiralia</taxon>
        <taxon>Lophotrochozoa</taxon>
        <taxon>Platyhelminthes</taxon>
        <taxon>Monogenea</taxon>
        <taxon>Polyopisthocotylea</taxon>
        <taxon>Polystomatidea</taxon>
        <taxon>Polystomatidae</taxon>
        <taxon>Protopolystoma</taxon>
    </lineage>
</organism>